<evidence type="ECO:0000256" key="1">
    <source>
        <dbReference type="SAM" id="MobiDB-lite"/>
    </source>
</evidence>
<feature type="region of interest" description="Disordered" evidence="1">
    <location>
        <begin position="1"/>
        <end position="32"/>
    </location>
</feature>
<evidence type="ECO:0000313" key="2">
    <source>
        <dbReference type="EMBL" id="WFD34363.1"/>
    </source>
</evidence>
<gene>
    <name evidence="2" type="ORF">MCUN1_001202</name>
</gene>
<dbReference type="EMBL" id="CP119878">
    <property type="protein sequence ID" value="WFD34363.1"/>
    <property type="molecule type" value="Genomic_DNA"/>
</dbReference>
<name>A0AAF0J5M0_9BASI</name>
<protein>
    <submittedName>
        <fullName evidence="2">Uncharacterized protein</fullName>
    </submittedName>
</protein>
<proteinExistence type="predicted"/>
<dbReference type="AlphaFoldDB" id="A0AAF0J5M0"/>
<evidence type="ECO:0000313" key="3">
    <source>
        <dbReference type="Proteomes" id="UP001219933"/>
    </source>
</evidence>
<feature type="region of interest" description="Disordered" evidence="1">
    <location>
        <begin position="169"/>
        <end position="189"/>
    </location>
</feature>
<sequence>MGFKSVPVAARHNSISRDRASVAESTAEEPVQGRTANLLAQLGVKPPPIVRPRRPRVPVVPQEQLVEQNNSHDSSFLQDTSQISEVYHGDVISFPSDDPRASNILASSPKHVDASRPISTTKGNVRNSTASSLYDMYIGDEFDLSGSRRATLSPRKRIEMMRNYPPTMNARVSKDMASPRRNPPSVSVNSGNPVWQIVAGLNEHTSVIADPPQGNSRLSGLSMLSEREEVVPETTSTDSDRLMNEQRDFFKQARAAPLESFDFDLPLRSSHTDDESSIVNRMSKLNIEPADVAKQGKGVLVCRDGDSEPINIVYKDEDEIPMIMDQFAQGNSAARFEFHRLSRFTGQLEEFIPNLGDRSVEPIPETSSEEDPTTVEQRIIALLRPGNM</sequence>
<keyword evidence="3" id="KW-1185">Reference proteome</keyword>
<reference evidence="2" key="1">
    <citation type="submission" date="2023-03" db="EMBL/GenBank/DDBJ databases">
        <title>Mating type loci evolution in Malassezia.</title>
        <authorList>
            <person name="Coelho M.A."/>
        </authorList>
    </citation>
    <scope>NUCLEOTIDE SEQUENCE</scope>
    <source>
        <strain evidence="2">CBS 11721</strain>
    </source>
</reference>
<accession>A0AAF0J5M0</accession>
<organism evidence="2 3">
    <name type="scientific">Malassezia cuniculi</name>
    <dbReference type="NCBI Taxonomy" id="948313"/>
    <lineage>
        <taxon>Eukaryota</taxon>
        <taxon>Fungi</taxon>
        <taxon>Dikarya</taxon>
        <taxon>Basidiomycota</taxon>
        <taxon>Ustilaginomycotina</taxon>
        <taxon>Malasseziomycetes</taxon>
        <taxon>Malasseziales</taxon>
        <taxon>Malasseziaceae</taxon>
        <taxon>Malassezia</taxon>
    </lineage>
</organism>
<dbReference type="Proteomes" id="UP001219933">
    <property type="component" value="Chromosome 2"/>
</dbReference>